<dbReference type="SMART" id="SM00116">
    <property type="entry name" value="CBS"/>
    <property type="match status" value="2"/>
</dbReference>
<accession>A0ABW0DSM1</accession>
<dbReference type="InterPro" id="IPR017080">
    <property type="entry name" value="UCP036990_CBS_BON"/>
</dbReference>
<dbReference type="Pfam" id="PF00571">
    <property type="entry name" value="CBS"/>
    <property type="match status" value="2"/>
</dbReference>
<keyword evidence="6" id="KW-1185">Reference proteome</keyword>
<dbReference type="CDD" id="cd04586">
    <property type="entry name" value="CBS_pair_BON_assoc"/>
    <property type="match status" value="1"/>
</dbReference>
<dbReference type="PANTHER" id="PTHR43080:SF29">
    <property type="entry name" value="OS02G0818000 PROTEIN"/>
    <property type="match status" value="1"/>
</dbReference>
<dbReference type="Pfam" id="PF04972">
    <property type="entry name" value="BON"/>
    <property type="match status" value="1"/>
</dbReference>
<dbReference type="SUPFAM" id="SSF54631">
    <property type="entry name" value="CBS-domain pair"/>
    <property type="match status" value="1"/>
</dbReference>
<dbReference type="InterPro" id="IPR007055">
    <property type="entry name" value="BON_dom"/>
</dbReference>
<evidence type="ECO:0000259" key="3">
    <source>
        <dbReference type="PROSITE" id="PS50914"/>
    </source>
</evidence>
<comment type="caution">
    <text evidence="5">The sequence shown here is derived from an EMBL/GenBank/DDBJ whole genome shotgun (WGS) entry which is preliminary data.</text>
</comment>
<keyword evidence="1 2" id="KW-0129">CBS domain</keyword>
<dbReference type="InterPro" id="IPR000644">
    <property type="entry name" value="CBS_dom"/>
</dbReference>
<feature type="domain" description="CBS" evidence="4">
    <location>
        <begin position="10"/>
        <end position="66"/>
    </location>
</feature>
<reference evidence="6" key="1">
    <citation type="journal article" date="2019" name="Int. J. Syst. Evol. Microbiol.">
        <title>The Global Catalogue of Microorganisms (GCM) 10K type strain sequencing project: providing services to taxonomists for standard genome sequencing and annotation.</title>
        <authorList>
            <consortium name="The Broad Institute Genomics Platform"/>
            <consortium name="The Broad Institute Genome Sequencing Center for Infectious Disease"/>
            <person name="Wu L."/>
            <person name="Ma J."/>
        </authorList>
    </citation>
    <scope>NUCLEOTIDE SEQUENCE [LARGE SCALE GENOMIC DNA]</scope>
    <source>
        <strain evidence="6">CGMCC 4.7131</strain>
    </source>
</reference>
<dbReference type="EMBL" id="JBHSKN010000016">
    <property type="protein sequence ID" value="MFC5241853.1"/>
    <property type="molecule type" value="Genomic_DNA"/>
</dbReference>
<dbReference type="Gene3D" id="3.30.1340.30">
    <property type="match status" value="1"/>
</dbReference>
<feature type="domain" description="BON" evidence="3">
    <location>
        <begin position="154"/>
        <end position="223"/>
    </location>
</feature>
<evidence type="ECO:0000256" key="2">
    <source>
        <dbReference type="PROSITE-ProRule" id="PRU00703"/>
    </source>
</evidence>
<name>A0ABW0DSM1_9ACTN</name>
<evidence type="ECO:0000313" key="5">
    <source>
        <dbReference type="EMBL" id="MFC5241853.1"/>
    </source>
</evidence>
<dbReference type="RefSeq" id="WP_344560261.1">
    <property type="nucleotide sequence ID" value="NZ_BAAATG010000017.1"/>
</dbReference>
<dbReference type="PANTHER" id="PTHR43080">
    <property type="entry name" value="CBS DOMAIN-CONTAINING PROTEIN CBSX3, MITOCHONDRIAL"/>
    <property type="match status" value="1"/>
</dbReference>
<dbReference type="PROSITE" id="PS50914">
    <property type="entry name" value="BON"/>
    <property type="match status" value="1"/>
</dbReference>
<gene>
    <name evidence="5" type="ORF">ACFPWV_18310</name>
</gene>
<sequence length="247" mass="27534">MKATRIGAVMTTDVVTAEYGMPFKEVVRRLESRRISGLPVIDEDRKIIGVISETDLMLHQARTPELGSTASGTWTDLLRKLSRRARRETAKSRARTAGGMMSVPAVTVRADATVTEAARLMTGRGIERLPVVDEEDRLVGIVTRRDLLQVFLRTDDAIKHEVQREVLGNTLWLAPQAIMVGVEEGVVTLTGRLERRSDITIAVNTTRRVDGVVAVVDQLSYRIDDTHMRPVEQAALHGVADDWMRRL</sequence>
<dbReference type="InterPro" id="IPR046342">
    <property type="entry name" value="CBS_dom_sf"/>
</dbReference>
<dbReference type="Gene3D" id="3.10.580.10">
    <property type="entry name" value="CBS-domain"/>
    <property type="match status" value="1"/>
</dbReference>
<dbReference type="PIRSF" id="PIRSF036990">
    <property type="entry name" value="UCP036990_CBS_BON"/>
    <property type="match status" value="1"/>
</dbReference>
<protein>
    <submittedName>
        <fullName evidence="5">CBS domain-containing protein</fullName>
    </submittedName>
</protein>
<dbReference type="PROSITE" id="PS51371">
    <property type="entry name" value="CBS"/>
    <property type="match status" value="2"/>
</dbReference>
<organism evidence="5 6">
    <name type="scientific">Streptomyces atrovirens</name>
    <dbReference type="NCBI Taxonomy" id="285556"/>
    <lineage>
        <taxon>Bacteria</taxon>
        <taxon>Bacillati</taxon>
        <taxon>Actinomycetota</taxon>
        <taxon>Actinomycetes</taxon>
        <taxon>Kitasatosporales</taxon>
        <taxon>Streptomycetaceae</taxon>
        <taxon>Streptomyces</taxon>
    </lineage>
</organism>
<evidence type="ECO:0000313" key="6">
    <source>
        <dbReference type="Proteomes" id="UP001596035"/>
    </source>
</evidence>
<dbReference type="Proteomes" id="UP001596035">
    <property type="component" value="Unassembled WGS sequence"/>
</dbReference>
<proteinExistence type="predicted"/>
<dbReference type="InterPro" id="IPR051257">
    <property type="entry name" value="Diverse_CBS-Domain"/>
</dbReference>
<evidence type="ECO:0000259" key="4">
    <source>
        <dbReference type="PROSITE" id="PS51371"/>
    </source>
</evidence>
<feature type="domain" description="CBS" evidence="4">
    <location>
        <begin position="100"/>
        <end position="157"/>
    </location>
</feature>
<evidence type="ECO:0000256" key="1">
    <source>
        <dbReference type="ARBA" id="ARBA00023122"/>
    </source>
</evidence>